<feature type="transmembrane region" description="Helical" evidence="9">
    <location>
        <begin position="200"/>
        <end position="226"/>
    </location>
</feature>
<dbReference type="InterPro" id="IPR005467">
    <property type="entry name" value="His_kinase_dom"/>
</dbReference>
<dbReference type="InterPro" id="IPR000014">
    <property type="entry name" value="PAS"/>
</dbReference>
<dbReference type="CDD" id="cd00082">
    <property type="entry name" value="HisKA"/>
    <property type="match status" value="1"/>
</dbReference>
<evidence type="ECO:0000259" key="10">
    <source>
        <dbReference type="PROSITE" id="PS50109"/>
    </source>
</evidence>
<dbReference type="Pfam" id="PF00512">
    <property type="entry name" value="HisKA"/>
    <property type="match status" value="1"/>
</dbReference>
<dbReference type="InterPro" id="IPR035965">
    <property type="entry name" value="PAS-like_dom_sf"/>
</dbReference>
<dbReference type="RefSeq" id="WP_377769746.1">
    <property type="nucleotide sequence ID" value="NZ_JBHUHO010000008.1"/>
</dbReference>
<keyword evidence="12" id="KW-1185">Reference proteome</keyword>
<keyword evidence="4" id="KW-0808">Transferase</keyword>
<feature type="domain" description="Histidine kinase" evidence="10">
    <location>
        <begin position="370"/>
        <end position="575"/>
    </location>
</feature>
<dbReference type="PANTHER" id="PTHR43065">
    <property type="entry name" value="SENSOR HISTIDINE KINASE"/>
    <property type="match status" value="1"/>
</dbReference>
<evidence type="ECO:0000256" key="9">
    <source>
        <dbReference type="SAM" id="Phobius"/>
    </source>
</evidence>
<evidence type="ECO:0000256" key="3">
    <source>
        <dbReference type="ARBA" id="ARBA00022553"/>
    </source>
</evidence>
<reference evidence="12" key="1">
    <citation type="journal article" date="2019" name="Int. J. Syst. Evol. Microbiol.">
        <title>The Global Catalogue of Microorganisms (GCM) 10K type strain sequencing project: providing services to taxonomists for standard genome sequencing and annotation.</title>
        <authorList>
            <consortium name="The Broad Institute Genomics Platform"/>
            <consortium name="The Broad Institute Genome Sequencing Center for Infectious Disease"/>
            <person name="Wu L."/>
            <person name="Ma J."/>
        </authorList>
    </citation>
    <scope>NUCLEOTIDE SEQUENCE [LARGE SCALE GENOMIC DNA]</scope>
    <source>
        <strain evidence="12">GH52</strain>
    </source>
</reference>
<dbReference type="Gene3D" id="1.10.287.130">
    <property type="match status" value="1"/>
</dbReference>
<dbReference type="SUPFAM" id="SSF55874">
    <property type="entry name" value="ATPase domain of HSP90 chaperone/DNA topoisomerase II/histidine kinase"/>
    <property type="match status" value="1"/>
</dbReference>
<dbReference type="Pfam" id="PF13426">
    <property type="entry name" value="PAS_9"/>
    <property type="match status" value="1"/>
</dbReference>
<dbReference type="Proteomes" id="UP001597362">
    <property type="component" value="Unassembled WGS sequence"/>
</dbReference>
<keyword evidence="9" id="KW-0472">Membrane</keyword>
<evidence type="ECO:0000256" key="6">
    <source>
        <dbReference type="ARBA" id="ARBA00022777"/>
    </source>
</evidence>
<evidence type="ECO:0000313" key="11">
    <source>
        <dbReference type="EMBL" id="MFD2114730.1"/>
    </source>
</evidence>
<dbReference type="SMART" id="SM00387">
    <property type="entry name" value="HATPase_c"/>
    <property type="match status" value="1"/>
</dbReference>
<sequence>MNWSWLIEPPLLQLMMAGVLTYVLYTLFSIGDFYKVNRKSSTILGTIIMLFLYAVSQSLLWTFTVFLINPYSLSAKFNMLLIAWHIMMMIIAGGFLWKSTFKYRYRISTFLFSTTIAGFSIYFLYQFTTMSLQQFLLTSMGLIVIAVIGSSLSTFIYKHPNMTGYKWKSAIVANLSICFNNLIIMKSAGPLNVEDQLVNVYRVVQFNCFIMLFMLLLIFTIMMHWWQGRKSVVRTYHVYRQFVERFMDTMAIIRGDRFEYINPSGLKMFEIVKKDDLLGKSLYSFIDEKDKERLQQWLQGDCTSHSESIELSWRTTTGKVVNTEITIILCKSAKETYRQVWMKDIMEQKREEELKLQAAKLSAASQIAAGIAHEIRNPLTSVKGFLQLMMSGQIHKKKYYNIMDKELRDIEVLINSMLMLSQPLNHEFIRIDVRDVMQSAIDTLEEMLREKQIAIDLRIAKQQIEVYGIPNQLQQVFVHIIEHGVITMYAGGTITIRIYMDNHGFATIVIQDEGGGISEEQLARMGQPYYITVEEGTGIELMIAYKIIDNHRGRIKVDSVEGFGTTFTLTLPVMEANHAWKPDHA</sequence>
<accession>A0ABW4YG82</accession>
<dbReference type="InterPro" id="IPR036890">
    <property type="entry name" value="HATPase_C_sf"/>
</dbReference>
<dbReference type="SUPFAM" id="SSF55785">
    <property type="entry name" value="PYP-like sensor domain (PAS domain)"/>
    <property type="match status" value="1"/>
</dbReference>
<dbReference type="InterPro" id="IPR003661">
    <property type="entry name" value="HisK_dim/P_dom"/>
</dbReference>
<keyword evidence="3" id="KW-0597">Phosphoprotein</keyword>
<feature type="transmembrane region" description="Helical" evidence="9">
    <location>
        <begin position="109"/>
        <end position="128"/>
    </location>
</feature>
<keyword evidence="6" id="KW-0418">Kinase</keyword>
<gene>
    <name evidence="11" type="ORF">ACFSJH_03075</name>
</gene>
<dbReference type="InterPro" id="IPR036097">
    <property type="entry name" value="HisK_dim/P_sf"/>
</dbReference>
<dbReference type="SMART" id="SM00091">
    <property type="entry name" value="PAS"/>
    <property type="match status" value="1"/>
</dbReference>
<feature type="transmembrane region" description="Helical" evidence="9">
    <location>
        <begin position="80"/>
        <end position="97"/>
    </location>
</feature>
<dbReference type="InterPro" id="IPR003594">
    <property type="entry name" value="HATPase_dom"/>
</dbReference>
<organism evidence="11 12">
    <name type="scientific">Paenibacillus yanchengensis</name>
    <dbReference type="NCBI Taxonomy" id="2035833"/>
    <lineage>
        <taxon>Bacteria</taxon>
        <taxon>Bacillati</taxon>
        <taxon>Bacillota</taxon>
        <taxon>Bacilli</taxon>
        <taxon>Bacillales</taxon>
        <taxon>Paenibacillaceae</taxon>
        <taxon>Paenibacillus</taxon>
    </lineage>
</organism>
<evidence type="ECO:0000256" key="8">
    <source>
        <dbReference type="ARBA" id="ARBA00023012"/>
    </source>
</evidence>
<feature type="transmembrane region" description="Helical" evidence="9">
    <location>
        <begin position="12"/>
        <end position="31"/>
    </location>
</feature>
<evidence type="ECO:0000256" key="4">
    <source>
        <dbReference type="ARBA" id="ARBA00022679"/>
    </source>
</evidence>
<keyword evidence="9" id="KW-1133">Transmembrane helix</keyword>
<dbReference type="PRINTS" id="PR00344">
    <property type="entry name" value="BCTRLSENSOR"/>
</dbReference>
<evidence type="ECO:0000313" key="12">
    <source>
        <dbReference type="Proteomes" id="UP001597362"/>
    </source>
</evidence>
<keyword evidence="5" id="KW-0547">Nucleotide-binding</keyword>
<dbReference type="EMBL" id="JBHUHO010000008">
    <property type="protein sequence ID" value="MFD2114730.1"/>
    <property type="molecule type" value="Genomic_DNA"/>
</dbReference>
<dbReference type="SUPFAM" id="SSF47384">
    <property type="entry name" value="Homodimeric domain of signal transducing histidine kinase"/>
    <property type="match status" value="1"/>
</dbReference>
<dbReference type="Gene3D" id="3.30.450.20">
    <property type="entry name" value="PAS domain"/>
    <property type="match status" value="1"/>
</dbReference>
<dbReference type="NCBIfam" id="TIGR00229">
    <property type="entry name" value="sensory_box"/>
    <property type="match status" value="1"/>
</dbReference>
<dbReference type="Gene3D" id="3.30.565.10">
    <property type="entry name" value="Histidine kinase-like ATPase, C-terminal domain"/>
    <property type="match status" value="1"/>
</dbReference>
<dbReference type="PANTHER" id="PTHR43065:SF34">
    <property type="entry name" value="SPORULATION KINASE A"/>
    <property type="match status" value="1"/>
</dbReference>
<evidence type="ECO:0000256" key="5">
    <source>
        <dbReference type="ARBA" id="ARBA00022741"/>
    </source>
</evidence>
<evidence type="ECO:0000256" key="2">
    <source>
        <dbReference type="ARBA" id="ARBA00012438"/>
    </source>
</evidence>
<comment type="catalytic activity">
    <reaction evidence="1">
        <text>ATP + protein L-histidine = ADP + protein N-phospho-L-histidine.</text>
        <dbReference type="EC" id="2.7.13.3"/>
    </reaction>
</comment>
<evidence type="ECO:0000256" key="1">
    <source>
        <dbReference type="ARBA" id="ARBA00000085"/>
    </source>
</evidence>
<feature type="transmembrane region" description="Helical" evidence="9">
    <location>
        <begin position="134"/>
        <end position="157"/>
    </location>
</feature>
<dbReference type="GO" id="GO:0005524">
    <property type="term" value="F:ATP binding"/>
    <property type="evidence" value="ECO:0007669"/>
    <property type="project" value="UniProtKB-KW"/>
</dbReference>
<dbReference type="EC" id="2.7.13.3" evidence="2"/>
<dbReference type="SMART" id="SM00388">
    <property type="entry name" value="HisKA"/>
    <property type="match status" value="1"/>
</dbReference>
<name>A0ABW4YG82_9BACL</name>
<comment type="caution">
    <text evidence="11">The sequence shown here is derived from an EMBL/GenBank/DDBJ whole genome shotgun (WGS) entry which is preliminary data.</text>
</comment>
<proteinExistence type="predicted"/>
<dbReference type="CDD" id="cd00130">
    <property type="entry name" value="PAS"/>
    <property type="match status" value="1"/>
</dbReference>
<keyword evidence="8" id="KW-0902">Two-component regulatory system</keyword>
<keyword evidence="9" id="KW-0812">Transmembrane</keyword>
<protein>
    <recommendedName>
        <fullName evidence="2">histidine kinase</fullName>
        <ecNumber evidence="2">2.7.13.3</ecNumber>
    </recommendedName>
</protein>
<dbReference type="Pfam" id="PF02518">
    <property type="entry name" value="HATPase_c"/>
    <property type="match status" value="1"/>
</dbReference>
<keyword evidence="7 11" id="KW-0067">ATP-binding</keyword>
<dbReference type="PROSITE" id="PS50109">
    <property type="entry name" value="HIS_KIN"/>
    <property type="match status" value="1"/>
</dbReference>
<dbReference type="InterPro" id="IPR004358">
    <property type="entry name" value="Sig_transdc_His_kin-like_C"/>
</dbReference>
<feature type="transmembrane region" description="Helical" evidence="9">
    <location>
        <begin position="43"/>
        <end position="68"/>
    </location>
</feature>
<evidence type="ECO:0000256" key="7">
    <source>
        <dbReference type="ARBA" id="ARBA00022840"/>
    </source>
</evidence>